<feature type="domain" description="Dynamin-type G" evidence="4">
    <location>
        <begin position="52"/>
        <end position="342"/>
    </location>
</feature>
<evidence type="ECO:0000259" key="4">
    <source>
        <dbReference type="PROSITE" id="PS51718"/>
    </source>
</evidence>
<organism evidence="5 6">
    <name type="scientific">Glarea lozoyensis (strain ATCC 74030 / MF5533)</name>
    <dbReference type="NCBI Taxonomy" id="1104152"/>
    <lineage>
        <taxon>Eukaryota</taxon>
        <taxon>Fungi</taxon>
        <taxon>Dikarya</taxon>
        <taxon>Ascomycota</taxon>
        <taxon>Pezizomycotina</taxon>
        <taxon>Leotiomycetes</taxon>
        <taxon>Helotiales</taxon>
        <taxon>Helotiaceae</taxon>
        <taxon>Glarea</taxon>
    </lineage>
</organism>
<protein>
    <submittedName>
        <fullName evidence="5">Putative Interferon-induced GTP-binding protein Mx</fullName>
    </submittedName>
</protein>
<dbReference type="EMBL" id="AGUE01000044">
    <property type="protein sequence ID" value="EHL01814.1"/>
    <property type="molecule type" value="Genomic_DNA"/>
</dbReference>
<dbReference type="OrthoDB" id="415706at2759"/>
<dbReference type="GO" id="GO:0005874">
    <property type="term" value="C:microtubule"/>
    <property type="evidence" value="ECO:0007669"/>
    <property type="project" value="TreeGrafter"/>
</dbReference>
<dbReference type="SUPFAM" id="SSF52540">
    <property type="entry name" value="P-loop containing nucleoside triphosphate hydrolases"/>
    <property type="match status" value="1"/>
</dbReference>
<dbReference type="GO" id="GO:0005739">
    <property type="term" value="C:mitochondrion"/>
    <property type="evidence" value="ECO:0007669"/>
    <property type="project" value="TreeGrafter"/>
</dbReference>
<sequence length="846" mass="94592">MTNDTDTASTWTDSPVEKIPNTTPSLEGLQTQEQRLVLDTVAKIRKCGLEGTVSLPQIVVCGDQSSGKSSLLEALTGIPFPRADDLCTRYATEISLRLEPTESISIKIIPDERRSAQSISDIQAFQETITDFNELPRIMEKANTVMGIRKKGDIASTTNAIARDVLSIEIAGPGRPQLTLVDIPGLVRAESKNSTQQDIDIISAITEHYIAQTRTICLPVIAASYDHVLQEILKRVRIHDKEGDRTLGVITKPDRLSHDSGAENTYIDLAKNQHVLFKLGWHVIRNRNHEERNVSLTERSINEDTFFSTSNWKHLPSDTVGIDNLRRRLSVLLFDHVKKELPSLREELEEKLSLTLNQLNQLGISRSTGAECKEYLAKLSLQFYELSKAAVDGHYEHSYFRQNPDPDFNLSSSSTICRARAVVQSLNTKFSEAIDKYGKKYDISLKDPEEFVDEENSDDEEDDEDYENEDKDEKKQESDGEKEEEEEAVFSTSSQHASTPSTPVEALEATEVIHKLTKKEGIEWVRKALIRNRGKELIGNFNPLLIGQLFWDTSENWYSLALKHINQTSEITTSFLRNLLKEKCPEDIEQRIWNSRIHDVLRQRYNAAVDELDKLWDDHKNYPINYNHYYTDTIAKRRQVREQAALEKAITDASQPITWSKKIQGLPSAPQSSNNVNIQQAVANYSKIIDPNMDTFSCEEVLDCVDAIYKPLYRELVNERGFSVIGLPEEPYPPQFFLPPFRHSVAHRTNATVPLTPAINPNKTIPLTFNPPAPLTGTNGEPGALEPGAPGAVPEGFPTTPVDATIPPVVGAATPVPLPALVGYTTAVLSLMTGEEAAEGAGPGYV</sequence>
<evidence type="ECO:0000313" key="5">
    <source>
        <dbReference type="EMBL" id="EHL01814.1"/>
    </source>
</evidence>
<feature type="region of interest" description="Disordered" evidence="3">
    <location>
        <begin position="773"/>
        <end position="793"/>
    </location>
</feature>
<dbReference type="Proteomes" id="UP000005446">
    <property type="component" value="Unassembled WGS sequence"/>
</dbReference>
<dbReference type="GO" id="GO:0000266">
    <property type="term" value="P:mitochondrial fission"/>
    <property type="evidence" value="ECO:0007669"/>
    <property type="project" value="TreeGrafter"/>
</dbReference>
<dbReference type="GO" id="GO:0048312">
    <property type="term" value="P:intracellular distribution of mitochondria"/>
    <property type="evidence" value="ECO:0007669"/>
    <property type="project" value="TreeGrafter"/>
</dbReference>
<proteinExistence type="predicted"/>
<dbReference type="PANTHER" id="PTHR11566">
    <property type="entry name" value="DYNAMIN"/>
    <property type="match status" value="1"/>
</dbReference>
<name>H0EI21_GLAL7</name>
<dbReference type="GO" id="GO:0005525">
    <property type="term" value="F:GTP binding"/>
    <property type="evidence" value="ECO:0007669"/>
    <property type="project" value="InterPro"/>
</dbReference>
<dbReference type="GO" id="GO:0016020">
    <property type="term" value="C:membrane"/>
    <property type="evidence" value="ECO:0007669"/>
    <property type="project" value="TreeGrafter"/>
</dbReference>
<reference evidence="5 6" key="1">
    <citation type="journal article" date="2012" name="Eukaryot. Cell">
        <title>Genome sequence of the fungus Glarea lozoyensis: the first genome sequence of a species from the Helotiaceae family.</title>
        <authorList>
            <person name="Youssar L."/>
            <person name="Gruening B.A."/>
            <person name="Erxleben A."/>
            <person name="Guenther S."/>
            <person name="Huettel W."/>
        </authorList>
    </citation>
    <scope>NUCLEOTIDE SEQUENCE [LARGE SCALE GENOMIC DNA]</scope>
    <source>
        <strain evidence="6">ATCC 74030 / MF5533</strain>
    </source>
</reference>
<keyword evidence="6" id="KW-1185">Reference proteome</keyword>
<dbReference type="InterPro" id="IPR001401">
    <property type="entry name" value="Dynamin_GTPase"/>
</dbReference>
<dbReference type="AlphaFoldDB" id="H0EI21"/>
<gene>
    <name evidence="5" type="ORF">M7I_2166</name>
</gene>
<dbReference type="HOGENOM" id="CLU_008964_7_3_1"/>
<evidence type="ECO:0000256" key="3">
    <source>
        <dbReference type="SAM" id="MobiDB-lite"/>
    </source>
</evidence>
<evidence type="ECO:0000256" key="1">
    <source>
        <dbReference type="ARBA" id="ARBA00022741"/>
    </source>
</evidence>
<feature type="region of interest" description="Disordered" evidence="3">
    <location>
        <begin position="447"/>
        <end position="506"/>
    </location>
</feature>
<dbReference type="PRINTS" id="PR00195">
    <property type="entry name" value="DYNAMIN"/>
</dbReference>
<dbReference type="SMART" id="SM00053">
    <property type="entry name" value="DYNc"/>
    <property type="match status" value="1"/>
</dbReference>
<dbReference type="InterPro" id="IPR022812">
    <property type="entry name" value="Dynamin"/>
</dbReference>
<dbReference type="Pfam" id="PF01031">
    <property type="entry name" value="Dynamin_M"/>
    <property type="match status" value="1"/>
</dbReference>
<feature type="compositionally biased region" description="Acidic residues" evidence="3">
    <location>
        <begin position="450"/>
        <end position="470"/>
    </location>
</feature>
<dbReference type="InterPro" id="IPR027417">
    <property type="entry name" value="P-loop_NTPase"/>
</dbReference>
<dbReference type="CDD" id="cd08771">
    <property type="entry name" value="DLP_1"/>
    <property type="match status" value="1"/>
</dbReference>
<comment type="caution">
    <text evidence="5">The sequence shown here is derived from an EMBL/GenBank/DDBJ whole genome shotgun (WGS) entry which is preliminary data.</text>
</comment>
<dbReference type="GO" id="GO:0008017">
    <property type="term" value="F:microtubule binding"/>
    <property type="evidence" value="ECO:0007669"/>
    <property type="project" value="TreeGrafter"/>
</dbReference>
<dbReference type="PROSITE" id="PS51718">
    <property type="entry name" value="G_DYNAMIN_2"/>
    <property type="match status" value="1"/>
</dbReference>
<feature type="compositionally biased region" description="Polar residues" evidence="3">
    <location>
        <begin position="1"/>
        <end position="13"/>
    </location>
</feature>
<evidence type="ECO:0000256" key="2">
    <source>
        <dbReference type="ARBA" id="ARBA00023134"/>
    </source>
</evidence>
<dbReference type="Pfam" id="PF00350">
    <property type="entry name" value="Dynamin_N"/>
    <property type="match status" value="1"/>
</dbReference>
<dbReference type="GO" id="GO:0003924">
    <property type="term" value="F:GTPase activity"/>
    <property type="evidence" value="ECO:0007669"/>
    <property type="project" value="InterPro"/>
</dbReference>
<feature type="compositionally biased region" description="Low complexity" evidence="3">
    <location>
        <begin position="781"/>
        <end position="793"/>
    </location>
</feature>
<dbReference type="GO" id="GO:0006897">
    <property type="term" value="P:endocytosis"/>
    <property type="evidence" value="ECO:0007669"/>
    <property type="project" value="TreeGrafter"/>
</dbReference>
<dbReference type="InterPro" id="IPR045063">
    <property type="entry name" value="Dynamin_N"/>
</dbReference>
<evidence type="ECO:0000313" key="6">
    <source>
        <dbReference type="Proteomes" id="UP000005446"/>
    </source>
</evidence>
<dbReference type="InParanoid" id="H0EI21"/>
<dbReference type="InterPro" id="IPR000375">
    <property type="entry name" value="Dynamin_stalk"/>
</dbReference>
<feature type="region of interest" description="Disordered" evidence="3">
    <location>
        <begin position="1"/>
        <end position="24"/>
    </location>
</feature>
<dbReference type="GO" id="GO:0016559">
    <property type="term" value="P:peroxisome fission"/>
    <property type="evidence" value="ECO:0007669"/>
    <property type="project" value="TreeGrafter"/>
</dbReference>
<feature type="compositionally biased region" description="Polar residues" evidence="3">
    <location>
        <begin position="490"/>
        <end position="502"/>
    </location>
</feature>
<dbReference type="PANTHER" id="PTHR11566:SF66">
    <property type="entry name" value="INTERFERON-INDUCED GTP-BINDING PROTEIN MX"/>
    <property type="match status" value="1"/>
</dbReference>
<keyword evidence="2" id="KW-0342">GTP-binding</keyword>
<dbReference type="Gene3D" id="3.40.50.300">
    <property type="entry name" value="P-loop containing nucleotide triphosphate hydrolases"/>
    <property type="match status" value="1"/>
</dbReference>
<accession>H0EI21</accession>
<dbReference type="FunFam" id="3.40.50.300:FF:001425">
    <property type="entry name" value="Dynamin GTPase, putative"/>
    <property type="match status" value="1"/>
</dbReference>
<keyword evidence="1" id="KW-0547">Nucleotide-binding</keyword>
<dbReference type="InterPro" id="IPR030381">
    <property type="entry name" value="G_DYNAMIN_dom"/>
</dbReference>